<dbReference type="EMBL" id="JAKKPZ010000001">
    <property type="protein sequence ID" value="KAI1728746.1"/>
    <property type="molecule type" value="Genomic_DNA"/>
</dbReference>
<protein>
    <submittedName>
        <fullName evidence="1">Uncharacterized protein</fullName>
    </submittedName>
</protein>
<reference evidence="1" key="1">
    <citation type="submission" date="2022-01" db="EMBL/GenBank/DDBJ databases">
        <title>Genome Sequence Resource for Two Populations of Ditylenchus destructor, the Migratory Endoparasitic Phytonematode.</title>
        <authorList>
            <person name="Zhang H."/>
            <person name="Lin R."/>
            <person name="Xie B."/>
        </authorList>
    </citation>
    <scope>NUCLEOTIDE SEQUENCE</scope>
    <source>
        <strain evidence="1">BazhouSP</strain>
    </source>
</reference>
<keyword evidence="2" id="KW-1185">Reference proteome</keyword>
<name>A0AAD4NIC9_9BILA</name>
<proteinExistence type="predicted"/>
<sequence>MVYSLRSGKVCCPLALKTKNADKKATIEKQKLKRFATTSIAIQKIKPRKGPVRILPDIFVDVISNLTVNDWDTLQLVNNRLSKIVNSRLSSPVAPIRTIHATLVTRSGTVILHYNQGGKKQRRFASVGKLLELRKQQNTLFRNVCISEENAQWQLMLRQILNTESLKPAMPPFFTYYKISSTLVPELITKARIDTSGLYCLQLSPEIFTSPVIECVLRAEAMPRCALSILSMHDLMQWLEFNPCNDSLIPRRFKSNVYKITEPPKILLQKMIERFFKSNRSMQWELIFMDIGKENHSFLRDPQNNQAIKNCSTGEVLESFVSTDACKVRGETADWILRRRLMAKEWTKSWPGLKEEEMKSTAERAFSEWIHLIRLADNAPVKKIRFI</sequence>
<dbReference type="Proteomes" id="UP001201812">
    <property type="component" value="Unassembled WGS sequence"/>
</dbReference>
<dbReference type="AlphaFoldDB" id="A0AAD4NIC9"/>
<evidence type="ECO:0000313" key="1">
    <source>
        <dbReference type="EMBL" id="KAI1728746.1"/>
    </source>
</evidence>
<gene>
    <name evidence="1" type="ORF">DdX_00947</name>
</gene>
<organism evidence="1 2">
    <name type="scientific">Ditylenchus destructor</name>
    <dbReference type="NCBI Taxonomy" id="166010"/>
    <lineage>
        <taxon>Eukaryota</taxon>
        <taxon>Metazoa</taxon>
        <taxon>Ecdysozoa</taxon>
        <taxon>Nematoda</taxon>
        <taxon>Chromadorea</taxon>
        <taxon>Rhabditida</taxon>
        <taxon>Tylenchina</taxon>
        <taxon>Tylenchomorpha</taxon>
        <taxon>Sphaerularioidea</taxon>
        <taxon>Anguinidae</taxon>
        <taxon>Anguininae</taxon>
        <taxon>Ditylenchus</taxon>
    </lineage>
</organism>
<comment type="caution">
    <text evidence="1">The sequence shown here is derived from an EMBL/GenBank/DDBJ whole genome shotgun (WGS) entry which is preliminary data.</text>
</comment>
<evidence type="ECO:0000313" key="2">
    <source>
        <dbReference type="Proteomes" id="UP001201812"/>
    </source>
</evidence>
<accession>A0AAD4NIC9</accession>